<organism evidence="1 2">
    <name type="scientific">Mucilaginibacter terrae</name>
    <dbReference type="NCBI Taxonomy" id="1955052"/>
    <lineage>
        <taxon>Bacteria</taxon>
        <taxon>Pseudomonadati</taxon>
        <taxon>Bacteroidota</taxon>
        <taxon>Sphingobacteriia</taxon>
        <taxon>Sphingobacteriales</taxon>
        <taxon>Sphingobacteriaceae</taxon>
        <taxon>Mucilaginibacter</taxon>
    </lineage>
</organism>
<gene>
    <name evidence="1" type="ORF">QE417_001529</name>
</gene>
<evidence type="ECO:0000313" key="1">
    <source>
        <dbReference type="EMBL" id="MDT3402457.1"/>
    </source>
</evidence>
<protein>
    <submittedName>
        <fullName evidence="1">Uncharacterized protein</fullName>
    </submittedName>
</protein>
<dbReference type="RefSeq" id="WP_311948948.1">
    <property type="nucleotide sequence ID" value="NZ_JAVLVU010000001.1"/>
</dbReference>
<dbReference type="Proteomes" id="UP001258315">
    <property type="component" value="Unassembled WGS sequence"/>
</dbReference>
<dbReference type="EMBL" id="JAVLVU010000001">
    <property type="protein sequence ID" value="MDT3402457.1"/>
    <property type="molecule type" value="Genomic_DNA"/>
</dbReference>
<comment type="caution">
    <text evidence="1">The sequence shown here is derived from an EMBL/GenBank/DDBJ whole genome shotgun (WGS) entry which is preliminary data.</text>
</comment>
<evidence type="ECO:0000313" key="2">
    <source>
        <dbReference type="Proteomes" id="UP001258315"/>
    </source>
</evidence>
<reference evidence="2" key="1">
    <citation type="submission" date="2023-07" db="EMBL/GenBank/DDBJ databases">
        <title>Functional and genomic diversity of the sorghum phyllosphere microbiome.</title>
        <authorList>
            <person name="Shade A."/>
        </authorList>
    </citation>
    <scope>NUCLEOTIDE SEQUENCE [LARGE SCALE GENOMIC DNA]</scope>
    <source>
        <strain evidence="2">SORGH_AS_0422</strain>
    </source>
</reference>
<sequence>MQQAIISELNKRYTEAAAYYEAEIENDQHDILPICFINLAFLYWCFAFELFEFVIPHNIPDYWSKRGGEKFLTVLDSGLAKFPNNAELHFWKKYLLHISYGDGFTKDDCLSLIETYGCGESSVPYFFLYALNKVKYSTQRELLISEAEVMPTAKNLYIKSVLLSHA</sequence>
<accession>A0ABU3GU14</accession>
<keyword evidence="2" id="KW-1185">Reference proteome</keyword>
<proteinExistence type="predicted"/>
<name>A0ABU3GU14_9SPHI</name>